<organism evidence="2 3">
    <name type="scientific">Hortaea werneckii EXF-2000</name>
    <dbReference type="NCBI Taxonomy" id="1157616"/>
    <lineage>
        <taxon>Eukaryota</taxon>
        <taxon>Fungi</taxon>
        <taxon>Dikarya</taxon>
        <taxon>Ascomycota</taxon>
        <taxon>Pezizomycotina</taxon>
        <taxon>Dothideomycetes</taxon>
        <taxon>Dothideomycetidae</taxon>
        <taxon>Mycosphaerellales</taxon>
        <taxon>Teratosphaeriaceae</taxon>
        <taxon>Hortaea</taxon>
    </lineage>
</organism>
<dbReference type="STRING" id="1157616.A0A1Z5TSW8"/>
<name>A0A1Z5TSW8_HORWE</name>
<comment type="caution">
    <text evidence="2">The sequence shown here is derived from an EMBL/GenBank/DDBJ whole genome shotgun (WGS) entry which is preliminary data.</text>
</comment>
<evidence type="ECO:0000256" key="1">
    <source>
        <dbReference type="SAM" id="MobiDB-lite"/>
    </source>
</evidence>
<dbReference type="Proteomes" id="UP000194280">
    <property type="component" value="Unassembled WGS sequence"/>
</dbReference>
<dbReference type="VEuPathDB" id="FungiDB:BTJ68_00848"/>
<dbReference type="OrthoDB" id="419770at2759"/>
<proteinExistence type="predicted"/>
<dbReference type="AlphaFoldDB" id="A0A1Z5TSW8"/>
<evidence type="ECO:0000313" key="2">
    <source>
        <dbReference type="EMBL" id="OTA39093.1"/>
    </source>
</evidence>
<reference evidence="2 3" key="1">
    <citation type="submission" date="2017-01" db="EMBL/GenBank/DDBJ databases">
        <title>The recent genome duplication of the halophilic yeast Hortaea werneckii: insights from long-read sequencing.</title>
        <authorList>
            <person name="Sinha S."/>
            <person name="Flibotte S."/>
            <person name="Neira M."/>
            <person name="Lenassi M."/>
            <person name="Gostincar C."/>
            <person name="Stajich J.E."/>
            <person name="Nislow C.E."/>
        </authorList>
    </citation>
    <scope>NUCLEOTIDE SEQUENCE [LARGE SCALE GENOMIC DNA]</scope>
    <source>
        <strain evidence="2 3">EXF-2000</strain>
    </source>
</reference>
<feature type="compositionally biased region" description="Polar residues" evidence="1">
    <location>
        <begin position="482"/>
        <end position="491"/>
    </location>
</feature>
<feature type="compositionally biased region" description="Polar residues" evidence="1">
    <location>
        <begin position="385"/>
        <end position="394"/>
    </location>
</feature>
<feature type="compositionally biased region" description="Polar residues" evidence="1">
    <location>
        <begin position="351"/>
        <end position="378"/>
    </location>
</feature>
<feature type="compositionally biased region" description="Basic residues" evidence="1">
    <location>
        <begin position="50"/>
        <end position="59"/>
    </location>
</feature>
<protein>
    <submittedName>
        <fullName evidence="2">Uncharacterized protein</fullName>
    </submittedName>
</protein>
<evidence type="ECO:0000313" key="3">
    <source>
        <dbReference type="Proteomes" id="UP000194280"/>
    </source>
</evidence>
<dbReference type="InParanoid" id="A0A1Z5TSW8"/>
<accession>A0A1Z5TSW8</accession>
<feature type="region of interest" description="Disordered" evidence="1">
    <location>
        <begin position="622"/>
        <end position="658"/>
    </location>
</feature>
<feature type="compositionally biased region" description="Basic and acidic residues" evidence="1">
    <location>
        <begin position="297"/>
        <end position="315"/>
    </location>
</feature>
<sequence>MAGQHHRPSMSITLPPGFQFHYTDGQLPQTPIQQEEIQALANPPPPPRPHTFKVRRRRTTMPDFQDQEQEPASSDTIIPTIEMSEAASEISSPVMQPSPSSHGLLAPLPPSIQRLVTPPKTPASRTGFAPSIESPTDEWAMINDSRDALRPAFDRAGSIASSFSDSSVSSCGSSDFSAPHHGSCMSPGSEGTDPFMDDDLSRANERPVISPGTQGDSPVAKRVKTNQHIKWTPAMDEHLWMTYMQYITDPRVTPFKMLPGTCPPLGLCSRVASKARRTWSSYRASSPGVEANQMADHVSREGTPDTIRPEAKESKQPQWPRSDAATRKRLRALCKKKPSLSAHYQRLLRTRSPSPFHSSSTMGSNSDAAPSAPSTFSSGEMKMSLVTSTASSMQPDGPLAQLSSDATPARQPRPTSQRANRPADWFARIPRSQAHQKSLSLQSGLNLHTNTNTNTNTSGQLASPFDDAATKSHLLQSMGTTKSLGRNTFNQDGKGPSLASPFEVSGAPTAPRTSLKRRFKPDEDKPKRAGLQDVFGPSEGGVGIVRNRGFTVGAARATDNLSKMFTTPTSVDHQMSEAPTAPATTGIGGQGFHSVPRRLADPVARLGSPFIEASNKQFNTFPRSYIPSPSNPTPFQSRLRELAGNNHFISSNASDDPF</sequence>
<feature type="region of interest" description="Disordered" evidence="1">
    <location>
        <begin position="341"/>
        <end position="424"/>
    </location>
</feature>
<feature type="compositionally biased region" description="Polar residues" evidence="1">
    <location>
        <begin position="647"/>
        <end position="658"/>
    </location>
</feature>
<feature type="region of interest" description="Disordered" evidence="1">
    <location>
        <begin position="445"/>
        <end position="465"/>
    </location>
</feature>
<feature type="region of interest" description="Disordered" evidence="1">
    <location>
        <begin position="281"/>
        <end position="325"/>
    </location>
</feature>
<feature type="compositionally biased region" description="Polar residues" evidence="1">
    <location>
        <begin position="26"/>
        <end position="36"/>
    </location>
</feature>
<keyword evidence="3" id="KW-1185">Reference proteome</keyword>
<dbReference type="EMBL" id="MUNK01000005">
    <property type="protein sequence ID" value="OTA39093.1"/>
    <property type="molecule type" value="Genomic_DNA"/>
</dbReference>
<feature type="region of interest" description="Disordered" evidence="1">
    <location>
        <begin position="482"/>
        <end position="535"/>
    </location>
</feature>
<feature type="region of interest" description="Disordered" evidence="1">
    <location>
        <begin position="171"/>
        <end position="220"/>
    </location>
</feature>
<gene>
    <name evidence="2" type="ORF">BTJ68_00848</name>
</gene>
<feature type="region of interest" description="Disordered" evidence="1">
    <location>
        <begin position="1"/>
        <end position="74"/>
    </location>
</feature>